<comment type="caution">
    <text evidence="2">The sequence shown here is derived from an EMBL/GenBank/DDBJ whole genome shotgun (WGS) entry which is preliminary data.</text>
</comment>
<feature type="domain" description="CheW-like" evidence="1">
    <location>
        <begin position="4"/>
        <end position="144"/>
    </location>
</feature>
<organism evidence="2 3">
    <name type="scientific">Oceanobacillus picturae</name>
    <dbReference type="NCBI Taxonomy" id="171693"/>
    <lineage>
        <taxon>Bacteria</taxon>
        <taxon>Bacillati</taxon>
        <taxon>Bacillota</taxon>
        <taxon>Bacilli</taxon>
        <taxon>Bacillales</taxon>
        <taxon>Bacillaceae</taxon>
        <taxon>Oceanobacillus</taxon>
    </lineage>
</organism>
<name>A0A0U9H903_9BACI</name>
<dbReference type="Pfam" id="PF01584">
    <property type="entry name" value="CheW"/>
    <property type="match status" value="1"/>
</dbReference>
<dbReference type="AlphaFoldDB" id="A0A0U9H903"/>
<dbReference type="Gene3D" id="2.30.30.40">
    <property type="entry name" value="SH3 Domains"/>
    <property type="match status" value="1"/>
</dbReference>
<dbReference type="GO" id="GO:0005829">
    <property type="term" value="C:cytosol"/>
    <property type="evidence" value="ECO:0007669"/>
    <property type="project" value="TreeGrafter"/>
</dbReference>
<dbReference type="PANTHER" id="PTHR22617">
    <property type="entry name" value="CHEMOTAXIS SENSOR HISTIDINE KINASE-RELATED"/>
    <property type="match status" value="1"/>
</dbReference>
<dbReference type="RefSeq" id="WP_082667742.1">
    <property type="nucleotide sequence ID" value="NZ_BBXV01000041.1"/>
</dbReference>
<dbReference type="Gene3D" id="2.40.50.180">
    <property type="entry name" value="CheA-289, Domain 4"/>
    <property type="match status" value="1"/>
</dbReference>
<dbReference type="SUPFAM" id="SSF50341">
    <property type="entry name" value="CheW-like"/>
    <property type="match status" value="1"/>
</dbReference>
<protein>
    <submittedName>
        <fullName evidence="2">Chemotaxis protein CheW</fullName>
    </submittedName>
</protein>
<evidence type="ECO:0000313" key="3">
    <source>
        <dbReference type="Proteomes" id="UP000052946"/>
    </source>
</evidence>
<dbReference type="GO" id="GO:0007165">
    <property type="term" value="P:signal transduction"/>
    <property type="evidence" value="ECO:0007669"/>
    <property type="project" value="InterPro"/>
</dbReference>
<gene>
    <name evidence="2" type="ORF">OPHB3_3128</name>
</gene>
<dbReference type="PROSITE" id="PS50851">
    <property type="entry name" value="CHEW"/>
    <property type="match status" value="1"/>
</dbReference>
<evidence type="ECO:0000259" key="1">
    <source>
        <dbReference type="PROSITE" id="PS50851"/>
    </source>
</evidence>
<reference evidence="2 3" key="2">
    <citation type="journal article" date="2016" name="Genome Announc.">
        <title>Draft Genome Sequence of Oceanobacillus picturae Heshi-B3, Isolated from Fermented Rice Bran in a Traditional Japanese Seafood Dish.</title>
        <authorList>
            <person name="Akuzawa S."/>
            <person name="Nagaoka J."/>
            <person name="Kanekatsu M."/>
            <person name="Kanesaki Y."/>
            <person name="Suzuki T."/>
        </authorList>
    </citation>
    <scope>NUCLEOTIDE SEQUENCE [LARGE SCALE GENOMIC DNA]</scope>
    <source>
        <strain evidence="2 3">Heshi-B3</strain>
    </source>
</reference>
<dbReference type="InterPro" id="IPR039315">
    <property type="entry name" value="CheW"/>
</dbReference>
<reference evidence="3" key="1">
    <citation type="submission" date="2015-07" db="EMBL/GenBank/DDBJ databases">
        <title>Draft Genome Sequence of Oceanobacillus picturae Heshi-B3 that Was Isolated from Fermented Rice Bran with Aging Salted Mackerel, Which Was Named Heshiko as Traditional Fermented Seafood in Japan.</title>
        <authorList>
            <person name="Akuzawa S."/>
            <person name="Nakagawa J."/>
            <person name="Kanekatsu T."/>
            <person name="Kanesaki Y."/>
            <person name="Suzuki T."/>
        </authorList>
    </citation>
    <scope>NUCLEOTIDE SEQUENCE [LARGE SCALE GENOMIC DNA]</scope>
    <source>
        <strain evidence="3">Heshi-B3</strain>
    </source>
</reference>
<dbReference type="EMBL" id="BBXV01000041">
    <property type="protein sequence ID" value="GAQ19166.1"/>
    <property type="molecule type" value="Genomic_DNA"/>
</dbReference>
<dbReference type="Proteomes" id="UP000052946">
    <property type="component" value="Unassembled WGS sequence"/>
</dbReference>
<dbReference type="InterPro" id="IPR036061">
    <property type="entry name" value="CheW-like_dom_sf"/>
</dbReference>
<proteinExistence type="predicted"/>
<evidence type="ECO:0000313" key="2">
    <source>
        <dbReference type="EMBL" id="GAQ19166.1"/>
    </source>
</evidence>
<dbReference type="PANTHER" id="PTHR22617:SF23">
    <property type="entry name" value="CHEMOTAXIS PROTEIN CHEW"/>
    <property type="match status" value="1"/>
</dbReference>
<dbReference type="OrthoDB" id="9794382at2"/>
<dbReference type="GO" id="GO:0006935">
    <property type="term" value="P:chemotaxis"/>
    <property type="evidence" value="ECO:0007669"/>
    <property type="project" value="InterPro"/>
</dbReference>
<dbReference type="InterPro" id="IPR002545">
    <property type="entry name" value="CheW-lke_dom"/>
</dbReference>
<accession>A0A0U9H903</accession>
<sequence length="152" mass="17144">MEDVRKFIVFTLKNQSYGVDVSQVHSIERLQKVTEVPRTASFIKGVIYLRGNTIPVIDLRERLWIGQTDTTDESRFLIVEIKGMQVGLLVDAANEVLDIGAEAIEPPPEMIAGVEARYLEGVAKLKDELLILLDLEHILDMEEVQEVKQAIN</sequence>
<dbReference type="SMART" id="SM00260">
    <property type="entry name" value="CheW"/>
    <property type="match status" value="1"/>
</dbReference>